<feature type="region of interest" description="Disordered" evidence="1">
    <location>
        <begin position="29"/>
        <end position="78"/>
    </location>
</feature>
<comment type="caution">
    <text evidence="2">The sequence shown here is derived from an EMBL/GenBank/DDBJ whole genome shotgun (WGS) entry which is preliminary data.</text>
</comment>
<dbReference type="Proteomes" id="UP000693946">
    <property type="component" value="Unassembled WGS sequence"/>
</dbReference>
<feature type="compositionally biased region" description="Basic and acidic residues" evidence="1">
    <location>
        <begin position="29"/>
        <end position="43"/>
    </location>
</feature>
<protein>
    <submittedName>
        <fullName evidence="2">Uncharacterized protein</fullName>
    </submittedName>
</protein>
<accession>A0AAV6PMG0</accession>
<reference evidence="2 3" key="1">
    <citation type="journal article" date="2021" name="Sci. Rep.">
        <title>Chromosome anchoring in Senegalese sole (Solea senegalensis) reveals sex-associated markers and genome rearrangements in flatfish.</title>
        <authorList>
            <person name="Guerrero-Cozar I."/>
            <person name="Gomez-Garrido J."/>
            <person name="Berbel C."/>
            <person name="Martinez-Blanch J.F."/>
            <person name="Alioto T."/>
            <person name="Claros M.G."/>
            <person name="Gagnaire P.A."/>
            <person name="Manchado M."/>
        </authorList>
    </citation>
    <scope>NUCLEOTIDE SEQUENCE [LARGE SCALE GENOMIC DNA]</scope>
    <source>
        <strain evidence="2">Sse05_10M</strain>
    </source>
</reference>
<organism evidence="2 3">
    <name type="scientific">Solea senegalensis</name>
    <name type="common">Senegalese sole</name>
    <dbReference type="NCBI Taxonomy" id="28829"/>
    <lineage>
        <taxon>Eukaryota</taxon>
        <taxon>Metazoa</taxon>
        <taxon>Chordata</taxon>
        <taxon>Craniata</taxon>
        <taxon>Vertebrata</taxon>
        <taxon>Euteleostomi</taxon>
        <taxon>Actinopterygii</taxon>
        <taxon>Neopterygii</taxon>
        <taxon>Teleostei</taxon>
        <taxon>Neoteleostei</taxon>
        <taxon>Acanthomorphata</taxon>
        <taxon>Carangaria</taxon>
        <taxon>Pleuronectiformes</taxon>
        <taxon>Pleuronectoidei</taxon>
        <taxon>Soleidae</taxon>
        <taxon>Solea</taxon>
    </lineage>
</organism>
<feature type="compositionally biased region" description="Polar residues" evidence="1">
    <location>
        <begin position="68"/>
        <end position="78"/>
    </location>
</feature>
<evidence type="ECO:0000256" key="1">
    <source>
        <dbReference type="SAM" id="MobiDB-lite"/>
    </source>
</evidence>
<sequence>TPVALQEGETILAKCAGLCGHLQAREVHRHLPDSSGDRTERRAVHATPNNSPHQHEPDVTRRKHKGRTISSYVCQSLS</sequence>
<name>A0AAV6PMG0_SOLSE</name>
<gene>
    <name evidence="2" type="ORF">JOB18_044411</name>
</gene>
<dbReference type="AlphaFoldDB" id="A0AAV6PMG0"/>
<evidence type="ECO:0000313" key="3">
    <source>
        <dbReference type="Proteomes" id="UP000693946"/>
    </source>
</evidence>
<evidence type="ECO:0000313" key="2">
    <source>
        <dbReference type="EMBL" id="KAG7473030.1"/>
    </source>
</evidence>
<feature type="non-terminal residue" evidence="2">
    <location>
        <position position="78"/>
    </location>
</feature>
<proteinExistence type="predicted"/>
<keyword evidence="3" id="KW-1185">Reference proteome</keyword>
<feature type="non-terminal residue" evidence="2">
    <location>
        <position position="1"/>
    </location>
</feature>
<dbReference type="EMBL" id="JAGKHQ010000081">
    <property type="protein sequence ID" value="KAG7473030.1"/>
    <property type="molecule type" value="Genomic_DNA"/>
</dbReference>